<feature type="transmembrane region" description="Helical" evidence="12">
    <location>
        <begin position="293"/>
        <end position="319"/>
    </location>
</feature>
<feature type="domain" description="PTS EIIB type-1" evidence="13">
    <location>
        <begin position="5"/>
        <end position="87"/>
    </location>
</feature>
<dbReference type="EMBL" id="QSAT01000029">
    <property type="protein sequence ID" value="RGW73840.1"/>
    <property type="molecule type" value="Genomic_DNA"/>
</dbReference>
<dbReference type="PROSITE" id="PS01035">
    <property type="entry name" value="PTS_EIIB_TYPE_1_CYS"/>
    <property type="match status" value="1"/>
</dbReference>
<keyword evidence="3" id="KW-1003">Cell membrane</keyword>
<sequence>MKDYRKLSEAIILNVGGKDNIKDVSHCMTRLRLGLKDESKVNKDELEKLDEVMRVVVIGGQYQVVLGGIVDDVFDETCKLVGDSVVINEMQIEENLDNTETSNKKAKPVEKLISLLSGIVSPIIPAMLAAGFITALAKLLVLAGISETNTTIQLLTVAGDVLYGFFPIFIGWSAAKYFGANISIVLMVVGLLVYPNFSNVFSNFESVTFLGLPVTNVYYGSSVLPAILTAFLIAKLEKILRKILPNALRSIFVPFLSALITIPLLIVVIGPIGVWGGELFANLFRSTYELSPILAGAIIGGTWQILIIFGMHIAILGLVSAPNIAMYGRDTIIMTHAPSLICQITAGLAVALKAKDKKIKKNALTLSLTSFFSGNVIEPVMYGVNLKYKKPFIAVCIGGAIGGAITGAAGAGTVAAVAFSLYTFPVYLGVGFGGLLLGCLVGGLVTFVLTYVMGIDEKDV</sequence>
<dbReference type="GO" id="GO:0008982">
    <property type="term" value="F:protein-N(PI)-phosphohistidine-sugar phosphotransferase activity"/>
    <property type="evidence" value="ECO:0007669"/>
    <property type="project" value="InterPro"/>
</dbReference>
<evidence type="ECO:0000256" key="4">
    <source>
        <dbReference type="ARBA" id="ARBA00022597"/>
    </source>
</evidence>
<feature type="transmembrane region" description="Helical" evidence="12">
    <location>
        <begin position="248"/>
        <end position="273"/>
    </location>
</feature>
<dbReference type="PANTHER" id="PTHR30175">
    <property type="entry name" value="PHOSPHOTRANSFERASE SYSTEM TRANSPORT PROTEIN"/>
    <property type="match status" value="1"/>
</dbReference>
<dbReference type="GO" id="GO:0015771">
    <property type="term" value="P:trehalose transport"/>
    <property type="evidence" value="ECO:0007669"/>
    <property type="project" value="TreeGrafter"/>
</dbReference>
<protein>
    <submittedName>
        <fullName evidence="16">PTS glucose transporter subunit IIB</fullName>
    </submittedName>
</protein>
<gene>
    <name evidence="16" type="ORF">DWV56_08865</name>
    <name evidence="15" type="ORF">DWX92_08410</name>
</gene>
<dbReference type="PROSITE" id="PS51103">
    <property type="entry name" value="PTS_EIIC_TYPE_1"/>
    <property type="match status" value="1"/>
</dbReference>
<dbReference type="InterPro" id="IPR018113">
    <property type="entry name" value="PTrfase_EIIB_Cys"/>
</dbReference>
<proteinExistence type="predicted"/>
<evidence type="ECO:0000256" key="6">
    <source>
        <dbReference type="ARBA" id="ARBA00022683"/>
    </source>
</evidence>
<keyword evidence="10 12" id="KW-0472">Membrane</keyword>
<dbReference type="Pfam" id="PF02378">
    <property type="entry name" value="PTS_EIIC"/>
    <property type="match status" value="1"/>
</dbReference>
<dbReference type="FunFam" id="3.30.1360.60:FF:000001">
    <property type="entry name" value="PTS system glucose-specific IIBC component PtsG"/>
    <property type="match status" value="1"/>
</dbReference>
<evidence type="ECO:0000256" key="10">
    <source>
        <dbReference type="ARBA" id="ARBA00023136"/>
    </source>
</evidence>
<feature type="transmembrane region" description="Helical" evidence="12">
    <location>
        <begin position="427"/>
        <end position="452"/>
    </location>
</feature>
<evidence type="ECO:0000313" key="16">
    <source>
        <dbReference type="EMBL" id="RGW73840.1"/>
    </source>
</evidence>
<feature type="transmembrane region" description="Helical" evidence="12">
    <location>
        <begin position="177"/>
        <end position="197"/>
    </location>
</feature>
<dbReference type="SUPFAM" id="SSF55604">
    <property type="entry name" value="Glucose permease domain IIB"/>
    <property type="match status" value="1"/>
</dbReference>
<evidence type="ECO:0000256" key="8">
    <source>
        <dbReference type="ARBA" id="ARBA00022777"/>
    </source>
</evidence>
<evidence type="ECO:0000256" key="7">
    <source>
        <dbReference type="ARBA" id="ARBA00022692"/>
    </source>
</evidence>
<evidence type="ECO:0000313" key="17">
    <source>
        <dbReference type="Proteomes" id="UP000284651"/>
    </source>
</evidence>
<dbReference type="InterPro" id="IPR050558">
    <property type="entry name" value="PTS_Sugar-Specific_Components"/>
</dbReference>
<feature type="active site" description="Phosphocysteine intermediate; for EIIB activity" evidence="11">
    <location>
        <position position="27"/>
    </location>
</feature>
<evidence type="ECO:0000259" key="14">
    <source>
        <dbReference type="PROSITE" id="PS51103"/>
    </source>
</evidence>
<evidence type="ECO:0000256" key="11">
    <source>
        <dbReference type="PROSITE-ProRule" id="PRU00421"/>
    </source>
</evidence>
<feature type="transmembrane region" description="Helical" evidence="12">
    <location>
        <begin position="217"/>
        <end position="236"/>
    </location>
</feature>
<dbReference type="PROSITE" id="PS51098">
    <property type="entry name" value="PTS_EIIB_TYPE_1"/>
    <property type="match status" value="1"/>
</dbReference>
<dbReference type="InterPro" id="IPR001996">
    <property type="entry name" value="PTS_IIB_1"/>
</dbReference>
<keyword evidence="8" id="KW-0418">Kinase</keyword>
<organism evidence="16 17">
    <name type="scientific">Holdemanella biformis</name>
    <dbReference type="NCBI Taxonomy" id="1735"/>
    <lineage>
        <taxon>Bacteria</taxon>
        <taxon>Bacillati</taxon>
        <taxon>Bacillota</taxon>
        <taxon>Erysipelotrichia</taxon>
        <taxon>Erysipelotrichales</taxon>
        <taxon>Erysipelotrichaceae</taxon>
        <taxon>Holdemanella</taxon>
    </lineage>
</organism>
<evidence type="ECO:0000313" key="15">
    <source>
        <dbReference type="EMBL" id="RGS45328.1"/>
    </source>
</evidence>
<evidence type="ECO:0000256" key="5">
    <source>
        <dbReference type="ARBA" id="ARBA00022679"/>
    </source>
</evidence>
<keyword evidence="6" id="KW-0598">Phosphotransferase system</keyword>
<dbReference type="CDD" id="cd00212">
    <property type="entry name" value="PTS_IIB_glc"/>
    <property type="match status" value="1"/>
</dbReference>
<dbReference type="Proteomes" id="UP000285274">
    <property type="component" value="Unassembled WGS sequence"/>
</dbReference>
<dbReference type="InterPro" id="IPR013013">
    <property type="entry name" value="PTS_EIIC_1"/>
</dbReference>
<evidence type="ECO:0000256" key="12">
    <source>
        <dbReference type="SAM" id="Phobius"/>
    </source>
</evidence>
<comment type="subcellular location">
    <subcellularLocation>
        <location evidence="1">Cell membrane</location>
        <topology evidence="1">Multi-pass membrane protein</topology>
    </subcellularLocation>
</comment>
<keyword evidence="9 12" id="KW-1133">Transmembrane helix</keyword>
<dbReference type="InterPro" id="IPR003352">
    <property type="entry name" value="PTS_EIIC"/>
</dbReference>
<dbReference type="GO" id="GO:0090589">
    <property type="term" value="F:protein-phosphocysteine-trehalose phosphotransferase system transporter activity"/>
    <property type="evidence" value="ECO:0007669"/>
    <property type="project" value="TreeGrafter"/>
</dbReference>
<dbReference type="AlphaFoldDB" id="A0A413CS52"/>
<dbReference type="Pfam" id="PF00367">
    <property type="entry name" value="PTS_EIIB"/>
    <property type="match status" value="1"/>
</dbReference>
<keyword evidence="5" id="KW-0808">Transferase</keyword>
<dbReference type="GO" id="GO:0005886">
    <property type="term" value="C:plasma membrane"/>
    <property type="evidence" value="ECO:0007669"/>
    <property type="project" value="UniProtKB-SubCell"/>
</dbReference>
<feature type="transmembrane region" description="Helical" evidence="12">
    <location>
        <begin position="364"/>
        <end position="385"/>
    </location>
</feature>
<comment type="caution">
    <text evidence="16">The sequence shown here is derived from an EMBL/GenBank/DDBJ whole genome shotgun (WGS) entry which is preliminary data.</text>
</comment>
<dbReference type="Gene3D" id="3.30.1360.60">
    <property type="entry name" value="Glucose permease domain IIB"/>
    <property type="match status" value="1"/>
</dbReference>
<dbReference type="GO" id="GO:0016301">
    <property type="term" value="F:kinase activity"/>
    <property type="evidence" value="ECO:0007669"/>
    <property type="project" value="UniProtKB-KW"/>
</dbReference>
<feature type="domain" description="PTS EIIC type-1" evidence="14">
    <location>
        <begin position="114"/>
        <end position="460"/>
    </location>
</feature>
<dbReference type="EMBL" id="QRVM01000039">
    <property type="protein sequence ID" value="RGS45328.1"/>
    <property type="molecule type" value="Genomic_DNA"/>
</dbReference>
<keyword evidence="4 16" id="KW-0762">Sugar transport</keyword>
<dbReference type="InterPro" id="IPR036878">
    <property type="entry name" value="Glu_permease_IIB"/>
</dbReference>
<accession>A0A413CS52</accession>
<dbReference type="PANTHER" id="PTHR30175:SF1">
    <property type="entry name" value="PTS SYSTEM ARBUTIN-, CELLOBIOSE-, AND SALICIN-SPECIFIC EIIBC COMPONENT-RELATED"/>
    <property type="match status" value="1"/>
</dbReference>
<feature type="transmembrane region" description="Helical" evidence="12">
    <location>
        <begin position="331"/>
        <end position="352"/>
    </location>
</feature>
<dbReference type="Proteomes" id="UP000284651">
    <property type="component" value="Unassembled WGS sequence"/>
</dbReference>
<evidence type="ECO:0000256" key="9">
    <source>
        <dbReference type="ARBA" id="ARBA00022989"/>
    </source>
</evidence>
<dbReference type="GO" id="GO:0009401">
    <property type="term" value="P:phosphoenolpyruvate-dependent sugar phosphotransferase system"/>
    <property type="evidence" value="ECO:0007669"/>
    <property type="project" value="UniProtKB-KW"/>
</dbReference>
<keyword evidence="2" id="KW-0813">Transport</keyword>
<dbReference type="RefSeq" id="WP_118320280.1">
    <property type="nucleotide sequence ID" value="NZ_QRVM01000039.1"/>
</dbReference>
<name>A0A413CS52_9FIRM</name>
<feature type="transmembrane region" description="Helical" evidence="12">
    <location>
        <begin position="392"/>
        <end position="421"/>
    </location>
</feature>
<feature type="transmembrane region" description="Helical" evidence="12">
    <location>
        <begin position="112"/>
        <end position="145"/>
    </location>
</feature>
<feature type="transmembrane region" description="Helical" evidence="12">
    <location>
        <begin position="151"/>
        <end position="170"/>
    </location>
</feature>
<keyword evidence="7 12" id="KW-0812">Transmembrane</keyword>
<evidence type="ECO:0000259" key="13">
    <source>
        <dbReference type="PROSITE" id="PS51098"/>
    </source>
</evidence>
<evidence type="ECO:0000256" key="2">
    <source>
        <dbReference type="ARBA" id="ARBA00022448"/>
    </source>
</evidence>
<reference evidence="17 18" key="1">
    <citation type="submission" date="2018-08" db="EMBL/GenBank/DDBJ databases">
        <title>A genome reference for cultivated species of the human gut microbiota.</title>
        <authorList>
            <person name="Zou Y."/>
            <person name="Xue W."/>
            <person name="Luo G."/>
        </authorList>
    </citation>
    <scope>NUCLEOTIDE SEQUENCE [LARGE SCALE GENOMIC DNA]</scope>
    <source>
        <strain evidence="16 17">AF10-31</strain>
        <strain evidence="15 18">AF22-10AC</strain>
    </source>
</reference>
<evidence type="ECO:0000256" key="3">
    <source>
        <dbReference type="ARBA" id="ARBA00022475"/>
    </source>
</evidence>
<evidence type="ECO:0000256" key="1">
    <source>
        <dbReference type="ARBA" id="ARBA00004651"/>
    </source>
</evidence>
<evidence type="ECO:0000313" key="18">
    <source>
        <dbReference type="Proteomes" id="UP000285274"/>
    </source>
</evidence>